<evidence type="ECO:0000313" key="4">
    <source>
        <dbReference type="EMBL" id="MDT0584319.1"/>
    </source>
</evidence>
<dbReference type="Pfam" id="PF08487">
    <property type="entry name" value="VIT"/>
    <property type="match status" value="1"/>
</dbReference>
<feature type="domain" description="VIT" evidence="3">
    <location>
        <begin position="100"/>
        <end position="228"/>
    </location>
</feature>
<feature type="domain" description="VWFA" evidence="2">
    <location>
        <begin position="383"/>
        <end position="568"/>
    </location>
</feature>
<dbReference type="AlphaFoldDB" id="A0AAW8R5J6"/>
<dbReference type="NCBIfam" id="TIGR01167">
    <property type="entry name" value="LPXTG_anchor"/>
    <property type="match status" value="1"/>
</dbReference>
<dbReference type="SUPFAM" id="SSF53300">
    <property type="entry name" value="vWA-like"/>
    <property type="match status" value="1"/>
</dbReference>
<reference evidence="4 5" key="1">
    <citation type="submission" date="2023-09" db="EMBL/GenBank/DDBJ databases">
        <authorList>
            <person name="Rey-Velasco X."/>
        </authorList>
    </citation>
    <scope>NUCLEOTIDE SEQUENCE [LARGE SCALE GENOMIC DNA]</scope>
    <source>
        <strain evidence="4 5">W409</strain>
    </source>
</reference>
<proteinExistence type="predicted"/>
<dbReference type="Proteomes" id="UP001249020">
    <property type="component" value="Unassembled WGS sequence"/>
</dbReference>
<organism evidence="4 5">
    <name type="scientific">Brumicola blandensis</name>
    <dbReference type="NCBI Taxonomy" id="3075611"/>
    <lineage>
        <taxon>Bacteria</taxon>
        <taxon>Pseudomonadati</taxon>
        <taxon>Pseudomonadota</taxon>
        <taxon>Gammaproteobacteria</taxon>
        <taxon>Alteromonadales</taxon>
        <taxon>Alteromonadaceae</taxon>
        <taxon>Brumicola</taxon>
    </lineage>
</organism>
<dbReference type="SMART" id="SM00327">
    <property type="entry name" value="VWA"/>
    <property type="match status" value="1"/>
</dbReference>
<protein>
    <submittedName>
        <fullName evidence="4">Marine proteobacterial sortase target protein</fullName>
    </submittedName>
</protein>
<keyword evidence="5" id="KW-1185">Reference proteome</keyword>
<comment type="caution">
    <text evidence="4">The sequence shown here is derived from an EMBL/GenBank/DDBJ whole genome shotgun (WGS) entry which is preliminary data.</text>
</comment>
<accession>A0AAW8R5J6</accession>
<dbReference type="PANTHER" id="PTHR45737">
    <property type="entry name" value="VON WILLEBRAND FACTOR A DOMAIN-CONTAINING PROTEIN 5A"/>
    <property type="match status" value="1"/>
</dbReference>
<keyword evidence="1" id="KW-0472">Membrane</keyword>
<dbReference type="PANTHER" id="PTHR45737:SF6">
    <property type="entry name" value="VON WILLEBRAND FACTOR A DOMAIN-CONTAINING PROTEIN 5A"/>
    <property type="match status" value="1"/>
</dbReference>
<evidence type="ECO:0000313" key="5">
    <source>
        <dbReference type="Proteomes" id="UP001249020"/>
    </source>
</evidence>
<dbReference type="InterPro" id="IPR002035">
    <property type="entry name" value="VWF_A"/>
</dbReference>
<dbReference type="NCBIfam" id="TIGR03788">
    <property type="entry name" value="marine_srt_targ"/>
    <property type="match status" value="1"/>
</dbReference>
<dbReference type="SMART" id="SM00609">
    <property type="entry name" value="VIT"/>
    <property type="match status" value="1"/>
</dbReference>
<dbReference type="InterPro" id="IPR022440">
    <property type="entry name" value="CHP03788"/>
</dbReference>
<dbReference type="PROSITE" id="PS51468">
    <property type="entry name" value="VIT"/>
    <property type="match status" value="1"/>
</dbReference>
<evidence type="ECO:0000256" key="1">
    <source>
        <dbReference type="SAM" id="Phobius"/>
    </source>
</evidence>
<dbReference type="InterPro" id="IPR036465">
    <property type="entry name" value="vWFA_dom_sf"/>
</dbReference>
<feature type="transmembrane region" description="Helical" evidence="1">
    <location>
        <begin position="750"/>
        <end position="767"/>
    </location>
</feature>
<dbReference type="RefSeq" id="WP_311363091.1">
    <property type="nucleotide sequence ID" value="NZ_JAVRIE010000010.1"/>
</dbReference>
<dbReference type="Pfam" id="PF13768">
    <property type="entry name" value="VWA_3"/>
    <property type="match status" value="1"/>
</dbReference>
<sequence>MSSLQKLFIFILVIGVVSIVHAIAPSMFTPALSTAMSASAASISKDEKRSINLIATQNVVNINEANPQLVHINDYLAENGLAQQPYRSPYENTESGQFYFMLLDDDGKTAYLPSPQLKTDVAIKVTGMIARASVTQTFTNNSENWLDGLYVFPLPENAAVDRLLMKVGDRSIEGVIKQKDEAKKVYQKAKQAGKKASLIEQQRPNMFTNKVANIGPGETIEVQIEYQQLLSYKDSAYSLRFPLSITPRYKGSFRSAINEVEESPIPNTNIDKGELANEQDELSLFSDRISLSVELDLGTSIRNIESEHHPIHQDISSGKQGDRYLISLANEQVVLKDFVLNWQPELGSTPTTSHFRQWVNGSEYGLIMIYPPLPDEQINADREVVFVLDTSGSMAGEAIVQAKQALAFAVDDLAASDKFNIIQFNSHAELMWKESKFADIENKAEAFDFISELEANGGTEMHHALAMALTENHQPSSANSELFTPDNSPSKMFKQVLFITDGSVSNEHSLMQFIEQNIGEQRLFTVGIGSAPNAYFMTEAAKAGKGTFTFIGDTQKVNEKMRALLHKIKSPALTNIQLNLKGLEHYSDFEMFPTTISDLYKSEPLIISYKQAITEETPRLHDANTPLLVAKYNQQVWHFTPSETSPSKSAGINVLWAREKIAQLTRDKRKVNMSTTQNADNLIATMVDDITQTALEHHIVSQYTSLVAVDVVPSAPTHMPKDGALLKGMLAQKSNQQMGRLPQTASQAELRIVIGILLLSLGLLFLYRKGIYRAKKGAY</sequence>
<dbReference type="InterPro" id="IPR013694">
    <property type="entry name" value="VIT"/>
</dbReference>
<evidence type="ECO:0000259" key="2">
    <source>
        <dbReference type="PROSITE" id="PS50234"/>
    </source>
</evidence>
<keyword evidence="1" id="KW-1133">Transmembrane helix</keyword>
<dbReference type="EMBL" id="JAVRIE010000010">
    <property type="protein sequence ID" value="MDT0584319.1"/>
    <property type="molecule type" value="Genomic_DNA"/>
</dbReference>
<dbReference type="Gene3D" id="3.40.50.410">
    <property type="entry name" value="von Willebrand factor, type A domain"/>
    <property type="match status" value="1"/>
</dbReference>
<dbReference type="PROSITE" id="PS50234">
    <property type="entry name" value="VWFA"/>
    <property type="match status" value="1"/>
</dbReference>
<gene>
    <name evidence="4" type="ORF">RM544_17350</name>
</gene>
<keyword evidence="1" id="KW-0812">Transmembrane</keyword>
<evidence type="ECO:0000259" key="3">
    <source>
        <dbReference type="PROSITE" id="PS51468"/>
    </source>
</evidence>
<name>A0AAW8R5J6_9ALTE</name>